<dbReference type="InterPro" id="IPR050378">
    <property type="entry name" value="Metallo-dep_Hydrolases_sf"/>
</dbReference>
<dbReference type="InterPro" id="IPR013108">
    <property type="entry name" value="Amidohydro_3"/>
</dbReference>
<dbReference type="CDD" id="cd01297">
    <property type="entry name" value="D-aminoacylase"/>
    <property type="match status" value="1"/>
</dbReference>
<gene>
    <name evidence="2" type="ORF">UFOPK2366_00980</name>
</gene>
<evidence type="ECO:0000259" key="1">
    <source>
        <dbReference type="Pfam" id="PF07969"/>
    </source>
</evidence>
<dbReference type="Gene3D" id="3.20.20.140">
    <property type="entry name" value="Metal-dependent hydrolases"/>
    <property type="match status" value="2"/>
</dbReference>
<dbReference type="PANTHER" id="PTHR11647">
    <property type="entry name" value="HYDRANTOINASE/DIHYDROPYRIMIDINASE FAMILY MEMBER"/>
    <property type="match status" value="1"/>
</dbReference>
<dbReference type="Pfam" id="PF07969">
    <property type="entry name" value="Amidohydro_3"/>
    <property type="match status" value="1"/>
</dbReference>
<reference evidence="2" key="1">
    <citation type="submission" date="2020-05" db="EMBL/GenBank/DDBJ databases">
        <authorList>
            <person name="Chiriac C."/>
            <person name="Salcher M."/>
            <person name="Ghai R."/>
            <person name="Kavagutti S V."/>
        </authorList>
    </citation>
    <scope>NUCLEOTIDE SEQUENCE</scope>
</reference>
<dbReference type="InterPro" id="IPR032466">
    <property type="entry name" value="Metal_Hydrolase"/>
</dbReference>
<organism evidence="2">
    <name type="scientific">freshwater metagenome</name>
    <dbReference type="NCBI Taxonomy" id="449393"/>
    <lineage>
        <taxon>unclassified sequences</taxon>
        <taxon>metagenomes</taxon>
        <taxon>ecological metagenomes</taxon>
    </lineage>
</organism>
<dbReference type="PANTHER" id="PTHR11647:SF1">
    <property type="entry name" value="COLLAPSIN RESPONSE MEDIATOR PROTEIN"/>
    <property type="match status" value="1"/>
</dbReference>
<dbReference type="Gene3D" id="2.30.40.10">
    <property type="entry name" value="Urease, subunit C, domain 1"/>
    <property type="match status" value="1"/>
</dbReference>
<name>A0A6J6PFC7_9ZZZZ</name>
<protein>
    <submittedName>
        <fullName evidence="2">Unannotated protein</fullName>
    </submittedName>
</protein>
<proteinExistence type="predicted"/>
<dbReference type="GO" id="GO:0005829">
    <property type="term" value="C:cytosol"/>
    <property type="evidence" value="ECO:0007669"/>
    <property type="project" value="TreeGrafter"/>
</dbReference>
<evidence type="ECO:0000313" key="2">
    <source>
        <dbReference type="EMBL" id="CAB4695495.1"/>
    </source>
</evidence>
<accession>A0A6J6PFC7</accession>
<feature type="domain" description="Amidohydrolase 3" evidence="1">
    <location>
        <begin position="43"/>
        <end position="546"/>
    </location>
</feature>
<dbReference type="EMBL" id="CAEZXM010000167">
    <property type="protein sequence ID" value="CAB4695495.1"/>
    <property type="molecule type" value="Genomic_DNA"/>
</dbReference>
<sequence length="567" mass="60607">MHDIVIRGGNIVDGTGAPAFVGDIAIDNGIVTEVGVVVGSGTREVDASGLAVLPGWVDIHTHYDGQATWDPQVSPSSWHGVTTIVMGNCGVGFAPARPDAHNFLIELMEGVEDIPGTAMHEGMNWQWETFPEYLDALDAMPRVLDVAAQIPHAAVRAYVLGDRAHEDATDDEIAQMADIVREALDAGAAGFSTSRTILHRSKHGLVPGTRAPIDELMAIGDAFGLAGHGVFQAIDDGSPVGELGAWMAEVARRSGATVTYTLAQTQAGPLGYRAALDSAAAAADEGLRIVPQVPCRPTGMLFSLQSSLHPFITHPTYRKLSSLPLAERVAELKRPEMRAALLACAPSTSSPITKALMSRWSRIFQLGETPNYEPAPESSVAAVAEREGRSPEEVVLDWMLERDGTAFLFAPLGSYEDTNLDAIREMMLHPNAVLGLSDGGAHCGLICDASMPTTLLTHWVRDRSRGERVSLEHVVHLQTGRTADVYGFTDRGTLQPGKRADINLVDLEALTLHAPEMVFDFPAAGRRLVQHVDGYRATFVAGVQTYADGVATGETPGRLVRLGARSA</sequence>
<dbReference type="GO" id="GO:0016812">
    <property type="term" value="F:hydrolase activity, acting on carbon-nitrogen (but not peptide) bonds, in cyclic amides"/>
    <property type="evidence" value="ECO:0007669"/>
    <property type="project" value="TreeGrafter"/>
</dbReference>
<dbReference type="SUPFAM" id="SSF51338">
    <property type="entry name" value="Composite domain of metallo-dependent hydrolases"/>
    <property type="match status" value="1"/>
</dbReference>
<dbReference type="SUPFAM" id="SSF51556">
    <property type="entry name" value="Metallo-dependent hydrolases"/>
    <property type="match status" value="1"/>
</dbReference>
<dbReference type="AlphaFoldDB" id="A0A6J6PFC7"/>
<dbReference type="InterPro" id="IPR011059">
    <property type="entry name" value="Metal-dep_hydrolase_composite"/>
</dbReference>